<keyword evidence="1" id="KW-0732">Signal</keyword>
<reference evidence="5 7" key="3">
    <citation type="submission" date="2018-06" db="EMBL/GenBank/DDBJ databases">
        <authorList>
            <consortium name="Pathogen Informatics"/>
            <person name="Doyle S."/>
        </authorList>
    </citation>
    <scope>NUCLEOTIDE SEQUENCE [LARGE SCALE GENOMIC DNA]</scope>
    <source>
        <strain evidence="5 7">NCTC11165</strain>
    </source>
</reference>
<feature type="chain" id="PRO_5044568715" description="Sel1 repeat family protein" evidence="1">
    <location>
        <begin position="20"/>
        <end position="120"/>
    </location>
</feature>
<dbReference type="Proteomes" id="UP000287388">
    <property type="component" value="Chromosome"/>
</dbReference>
<keyword evidence="9" id="KW-1185">Reference proteome</keyword>
<reference evidence="3 8" key="4">
    <citation type="submission" date="2019-01" db="EMBL/GenBank/DDBJ databases">
        <title>Brevundimonas diminuta Genome sequencing and assembly.</title>
        <authorList>
            <person name="Chen H."/>
        </authorList>
    </citation>
    <scope>NUCLEOTIDE SEQUENCE [LARGE SCALE GENOMIC DNA]</scope>
    <source>
        <strain evidence="3">ATCC</strain>
        <strain evidence="8">ATCC(B) 19146</strain>
    </source>
</reference>
<dbReference type="KEGG" id="bdm:EQG53_16880"/>
<dbReference type="AlphaFoldDB" id="A0A1Z3LVK9"/>
<dbReference type="Proteomes" id="UP000197024">
    <property type="component" value="Chromosome"/>
</dbReference>
<evidence type="ECO:0008006" key="10">
    <source>
        <dbReference type="Google" id="ProtNLM"/>
    </source>
</evidence>
<dbReference type="Proteomes" id="UP000250358">
    <property type="component" value="Unassembled WGS sequence"/>
</dbReference>
<feature type="signal peptide" evidence="1">
    <location>
        <begin position="1"/>
        <end position="19"/>
    </location>
</feature>
<evidence type="ECO:0000313" key="7">
    <source>
        <dbReference type="Proteomes" id="UP000250358"/>
    </source>
</evidence>
<protein>
    <recommendedName>
        <fullName evidence="10">Sel1 repeat family protein</fullName>
    </recommendedName>
</protein>
<dbReference type="EMBL" id="CP021995">
    <property type="protein sequence ID" value="ASD26155.1"/>
    <property type="molecule type" value="Genomic_DNA"/>
</dbReference>
<name>A0A1Z3LVK9_BREDI</name>
<evidence type="ECO:0000313" key="3">
    <source>
        <dbReference type="EMBL" id="QAT15883.1"/>
    </source>
</evidence>
<evidence type="ECO:0000256" key="1">
    <source>
        <dbReference type="SAM" id="SignalP"/>
    </source>
</evidence>
<dbReference type="RefSeq" id="WP_088410190.1">
    <property type="nucleotide sequence ID" value="NZ_BJNC01000002.1"/>
</dbReference>
<dbReference type="Proteomes" id="UP000596117">
    <property type="component" value="Chromosome"/>
</dbReference>
<dbReference type="EMBL" id="CP066026">
    <property type="protein sequence ID" value="QQB89899.1"/>
    <property type="molecule type" value="Genomic_DNA"/>
</dbReference>
<accession>A0A1Z3LVK9</accession>
<sequence length="120" mass="12730">MLLVAFTAVLALVQGQAQAQPPAPAPRLVSYDEAVRCAGLTQAASELEGGESRYGRELYDAALYWSLAAMQAATTAGRNPTAAENDQTRARLQSVRRLSAGDAEARSALQRCRKAAPRLG</sequence>
<dbReference type="EMBL" id="CP035093">
    <property type="protein sequence ID" value="QAT15883.1"/>
    <property type="molecule type" value="Genomic_DNA"/>
</dbReference>
<proteinExistence type="predicted"/>
<evidence type="ECO:0000313" key="2">
    <source>
        <dbReference type="EMBL" id="ASD26155.1"/>
    </source>
</evidence>
<evidence type="ECO:0000313" key="4">
    <source>
        <dbReference type="EMBL" id="QQB89899.1"/>
    </source>
</evidence>
<dbReference type="EMBL" id="UAQM01000022">
    <property type="protein sequence ID" value="SPU45965.1"/>
    <property type="molecule type" value="Genomic_DNA"/>
</dbReference>
<reference evidence="2 6" key="1">
    <citation type="submission" date="2017-06" db="EMBL/GenBank/DDBJ databases">
        <title>Biodegradation of gentamicin by bacterial consortia AMQD4 in synthetic medium and raw gentamicin sewage.</title>
        <authorList>
            <person name="Chang H."/>
            <person name="Feng Y."/>
            <person name="Li Z."/>
            <person name="Xue J."/>
            <person name="Cheng D."/>
        </authorList>
    </citation>
    <scope>NUCLEOTIDE SEQUENCE [LARGE SCALE GENOMIC DNA]</scope>
    <source>
        <strain evidence="2 6">BZC3</strain>
    </source>
</reference>
<organism evidence="2 6">
    <name type="scientific">Brevundimonas diminuta</name>
    <name type="common">Pseudomonas diminuta</name>
    <dbReference type="NCBI Taxonomy" id="293"/>
    <lineage>
        <taxon>Bacteria</taxon>
        <taxon>Pseudomonadati</taxon>
        <taxon>Pseudomonadota</taxon>
        <taxon>Alphaproteobacteria</taxon>
        <taxon>Caulobacterales</taxon>
        <taxon>Caulobacteraceae</taxon>
        <taxon>Brevundimonas</taxon>
    </lineage>
</organism>
<evidence type="ECO:0000313" key="6">
    <source>
        <dbReference type="Proteomes" id="UP000197024"/>
    </source>
</evidence>
<evidence type="ECO:0000313" key="5">
    <source>
        <dbReference type="EMBL" id="SPU45965.1"/>
    </source>
</evidence>
<evidence type="ECO:0000313" key="8">
    <source>
        <dbReference type="Proteomes" id="UP000287388"/>
    </source>
</evidence>
<reference evidence="2 6" key="2">
    <citation type="submission" date="2017-06" db="EMBL/GenBank/DDBJ databases">
        <authorList>
            <person name="Kim H.J."/>
            <person name="Triplett B.A."/>
        </authorList>
    </citation>
    <scope>NUCLEOTIDE SEQUENCE [LARGE SCALE GENOMIC DNA]</scope>
    <source>
        <strain evidence="2 6">BZC3</strain>
    </source>
</reference>
<evidence type="ECO:0000313" key="9">
    <source>
        <dbReference type="Proteomes" id="UP000596117"/>
    </source>
</evidence>
<gene>
    <name evidence="2" type="ORF">CD943_04160</name>
    <name evidence="3" type="ORF">EQG53_16880</name>
    <name evidence="4" type="ORF">I6H83_05565</name>
    <name evidence="5" type="ORF">NCTC11165_02290</name>
</gene>
<reference evidence="4 9" key="5">
    <citation type="submission" date="2020-12" db="EMBL/GenBank/DDBJ databases">
        <title>FDA dAtabase for Regulatory Grade micrObial Sequences (FDA-ARGOS): Supporting development and validation of Infectious Disease Dx tests.</title>
        <authorList>
            <person name="Kerrigan L."/>
            <person name="Long C."/>
            <person name="Tallon L."/>
            <person name="Sadzewicz L."/>
            <person name="Zhao X."/>
            <person name="Boylan J."/>
            <person name="Ott S."/>
            <person name="Bowen H."/>
            <person name="Vavikolanu K."/>
            <person name="Mehta A."/>
            <person name="Aluvathingal J."/>
            <person name="Nadendla S."/>
            <person name="Yan Y."/>
            <person name="Sichtig H."/>
        </authorList>
    </citation>
    <scope>NUCLEOTIDE SEQUENCE [LARGE SCALE GENOMIC DNA]</scope>
    <source>
        <strain evidence="4 9">FDAARGOS_1026</strain>
    </source>
</reference>